<dbReference type="CDD" id="cd04629">
    <property type="entry name" value="CBS_pair_bac"/>
    <property type="match status" value="1"/>
</dbReference>
<dbReference type="KEGG" id="zdf:AN401_01140"/>
<dbReference type="OrthoDB" id="9790355at2"/>
<dbReference type="InterPro" id="IPR044729">
    <property type="entry name" value="CBS_bac"/>
</dbReference>
<accession>A0A231MXK5</accession>
<protein>
    <submittedName>
        <fullName evidence="2">Uncharacterized protein</fullName>
    </submittedName>
</protein>
<evidence type="ECO:0000313" key="3">
    <source>
        <dbReference type="Proteomes" id="UP000217763"/>
    </source>
</evidence>
<dbReference type="PROSITE" id="PS51371">
    <property type="entry name" value="CBS"/>
    <property type="match status" value="2"/>
</dbReference>
<name>A0A231MXK5_9GAMM</name>
<reference evidence="3" key="1">
    <citation type="submission" date="2015-09" db="EMBL/GenBank/DDBJ databases">
        <authorList>
            <person name="Shao Z."/>
            <person name="Wang L."/>
        </authorList>
    </citation>
    <scope>NUCLEOTIDE SEQUENCE [LARGE SCALE GENOMIC DNA]</scope>
    <source>
        <strain evidence="3">F13-1</strain>
    </source>
</reference>
<keyword evidence="3" id="KW-1185">Reference proteome</keyword>
<evidence type="ECO:0000256" key="1">
    <source>
        <dbReference type="ARBA" id="ARBA00023122"/>
    </source>
</evidence>
<dbReference type="PANTHER" id="PTHR43080:SF26">
    <property type="entry name" value="REGULATORY PROTEIN"/>
    <property type="match status" value="1"/>
</dbReference>
<evidence type="ECO:0000313" key="2">
    <source>
        <dbReference type="EMBL" id="ATG72622.1"/>
    </source>
</evidence>
<organism evidence="2 3">
    <name type="scientific">Zobellella denitrificans</name>
    <dbReference type="NCBI Taxonomy" id="347534"/>
    <lineage>
        <taxon>Bacteria</taxon>
        <taxon>Pseudomonadati</taxon>
        <taxon>Pseudomonadota</taxon>
        <taxon>Gammaproteobacteria</taxon>
        <taxon>Aeromonadales</taxon>
        <taxon>Aeromonadaceae</taxon>
        <taxon>Zobellella</taxon>
    </lineage>
</organism>
<gene>
    <name evidence="2" type="ORF">AN401_01140</name>
</gene>
<dbReference type="InterPro" id="IPR000644">
    <property type="entry name" value="CBS_dom"/>
</dbReference>
<dbReference type="SUPFAM" id="SSF54631">
    <property type="entry name" value="CBS-domain pair"/>
    <property type="match status" value="1"/>
</dbReference>
<dbReference type="EMBL" id="CP012621">
    <property type="protein sequence ID" value="ATG72622.1"/>
    <property type="molecule type" value="Genomic_DNA"/>
</dbReference>
<dbReference type="InterPro" id="IPR051257">
    <property type="entry name" value="Diverse_CBS-Domain"/>
</dbReference>
<dbReference type="SMART" id="SM00116">
    <property type="entry name" value="CBS"/>
    <property type="match status" value="2"/>
</dbReference>
<dbReference type="PANTHER" id="PTHR43080">
    <property type="entry name" value="CBS DOMAIN-CONTAINING PROTEIN CBSX3, MITOCHONDRIAL"/>
    <property type="match status" value="1"/>
</dbReference>
<dbReference type="Proteomes" id="UP000217763">
    <property type="component" value="Chromosome"/>
</dbReference>
<dbReference type="InterPro" id="IPR046342">
    <property type="entry name" value="CBS_dom_sf"/>
</dbReference>
<keyword evidence="1" id="KW-0129">CBS domain</keyword>
<dbReference type="AlphaFoldDB" id="A0A231MXK5"/>
<dbReference type="Gene3D" id="3.10.580.10">
    <property type="entry name" value="CBS-domain"/>
    <property type="match status" value="1"/>
</dbReference>
<sequence length="135" mass="14938">MATVTEIMRHSLPMLTADMSISEALDRMLESGLSGLPVVTPQRHIVGFLSEQDCIPTLINANYHCDSRSKVSDLMRTEPLTVTPDTDVFELARTMGGAKPKLYPVVEGKKVVGIVTRRQVMTFLNNQLKTCPATY</sequence>
<dbReference type="Pfam" id="PF00571">
    <property type="entry name" value="CBS"/>
    <property type="match status" value="2"/>
</dbReference>
<proteinExistence type="predicted"/>